<dbReference type="AlphaFoldDB" id="A0A7S9KK60"/>
<dbReference type="SUPFAM" id="SSF56801">
    <property type="entry name" value="Acetyl-CoA synthetase-like"/>
    <property type="match status" value="1"/>
</dbReference>
<dbReference type="Proteomes" id="UP000594364">
    <property type="component" value="Chromosome 1"/>
</dbReference>
<dbReference type="InterPro" id="IPR042099">
    <property type="entry name" value="ANL_N_sf"/>
</dbReference>
<keyword evidence="3" id="KW-0436">Ligase</keyword>
<keyword evidence="1" id="KW-0596">Phosphopantetheine</keyword>
<evidence type="ECO:0000259" key="8">
    <source>
        <dbReference type="Pfam" id="PF00668"/>
    </source>
</evidence>
<dbReference type="Gene3D" id="3.30.559.30">
    <property type="entry name" value="Nonribosomal peptide synthetase, condensation domain"/>
    <property type="match status" value="1"/>
</dbReference>
<evidence type="ECO:0000313" key="9">
    <source>
        <dbReference type="EMBL" id="QPG93807.1"/>
    </source>
</evidence>
<dbReference type="InterPro" id="IPR036736">
    <property type="entry name" value="ACP-like_sf"/>
</dbReference>
<dbReference type="GO" id="GO:0005737">
    <property type="term" value="C:cytoplasm"/>
    <property type="evidence" value="ECO:0007669"/>
    <property type="project" value="TreeGrafter"/>
</dbReference>
<dbReference type="InterPro" id="IPR001242">
    <property type="entry name" value="Condensation_dom"/>
</dbReference>
<accession>A0A7S9KK60</accession>
<organism evidence="9 10">
    <name type="scientific">Epichloe festucae (strain Fl1)</name>
    <dbReference type="NCBI Taxonomy" id="877507"/>
    <lineage>
        <taxon>Eukaryota</taxon>
        <taxon>Fungi</taxon>
        <taxon>Dikarya</taxon>
        <taxon>Ascomycota</taxon>
        <taxon>Pezizomycotina</taxon>
        <taxon>Sordariomycetes</taxon>
        <taxon>Hypocreomycetidae</taxon>
        <taxon>Hypocreales</taxon>
        <taxon>Clavicipitaceae</taxon>
        <taxon>Epichloe</taxon>
    </lineage>
</organism>
<dbReference type="InterPro" id="IPR023213">
    <property type="entry name" value="CAT-like_dom_sf"/>
</dbReference>
<dbReference type="OrthoDB" id="416786at2759"/>
<feature type="region of interest" description="Disordered" evidence="5">
    <location>
        <begin position="779"/>
        <end position="798"/>
    </location>
</feature>
<keyword evidence="2" id="KW-0597">Phosphoprotein</keyword>
<dbReference type="EMBL" id="CP031385">
    <property type="protein sequence ID" value="QPG93807.1"/>
    <property type="molecule type" value="Genomic_DNA"/>
</dbReference>
<dbReference type="SUPFAM" id="SSF47336">
    <property type="entry name" value="ACP-like"/>
    <property type="match status" value="1"/>
</dbReference>
<evidence type="ECO:0000313" key="10">
    <source>
        <dbReference type="Proteomes" id="UP000594364"/>
    </source>
</evidence>
<gene>
    <name evidence="9" type="ORF">C2857_002737</name>
</gene>
<dbReference type="Gene3D" id="3.30.559.10">
    <property type="entry name" value="Chloramphenicol acetyltransferase-like domain"/>
    <property type="match status" value="1"/>
</dbReference>
<dbReference type="PANTHER" id="PTHR45527:SF11">
    <property type="entry name" value="NONRIBOSOMAL PEPTIDE SYNTHETASE 5"/>
    <property type="match status" value="1"/>
</dbReference>
<dbReference type="Pfam" id="PF00668">
    <property type="entry name" value="Condensation"/>
    <property type="match status" value="1"/>
</dbReference>
<evidence type="ECO:0000256" key="1">
    <source>
        <dbReference type="ARBA" id="ARBA00022450"/>
    </source>
</evidence>
<evidence type="ECO:0000259" key="6">
    <source>
        <dbReference type="Pfam" id="PF00501"/>
    </source>
</evidence>
<reference evidence="9 10" key="1">
    <citation type="journal article" date="2018" name="PLoS Genet.">
        <title>Repeat elements organise 3D genome structure and mediate transcription in the filamentous fungus Epichloe festucae.</title>
        <authorList>
            <person name="Winter D.J."/>
            <person name="Ganley A.R.D."/>
            <person name="Young C.A."/>
            <person name="Liachko I."/>
            <person name="Schardl C.L."/>
            <person name="Dupont P.Y."/>
            <person name="Berry D."/>
            <person name="Ram A."/>
            <person name="Scott B."/>
            <person name="Cox M.P."/>
        </authorList>
    </citation>
    <scope>NUCLEOTIDE SEQUENCE [LARGE SCALE GENOMIC DNA]</scope>
    <source>
        <strain evidence="9 10">Fl1</strain>
    </source>
</reference>
<protein>
    <submittedName>
        <fullName evidence="9">Nrps</fullName>
    </submittedName>
</protein>
<dbReference type="Gene3D" id="3.40.50.12780">
    <property type="entry name" value="N-terminal domain of ligase-like"/>
    <property type="match status" value="1"/>
</dbReference>
<proteinExistence type="inferred from homology"/>
<feature type="domain" description="Condensation" evidence="8">
    <location>
        <begin position="217"/>
        <end position="525"/>
    </location>
</feature>
<feature type="region of interest" description="Disordered" evidence="5">
    <location>
        <begin position="173"/>
        <end position="199"/>
    </location>
</feature>
<evidence type="ECO:0000256" key="2">
    <source>
        <dbReference type="ARBA" id="ARBA00022553"/>
    </source>
</evidence>
<sequence>MKARRLRGPTGRQGDRFDDFLDNEWDWKGNWNELVLLWTRLCEIFPSILSNSWIHWRFPKLLAPPNKSAALQLYSRGLVRKSATRSVFRRDLSLMELHMDERLLERLCSLLHLESKHIKFNETFIRNGGDSLLAIKFSNLIQDLEHVRVGVGAILRAKNLGSLLDRTQLRKLATGHSSEPSQSDKLPLTVSNQDDRDDKTLDPIQRIPTVIPTAGLPLTFIQAGVAVYTHNVPGAAVQHVTQYCYTDVLPRLRSAFGEAMSRHRVFRLKYEVETSPLLVKATLKETFKLNWTEQQAESLGEADLEELFRVWSSEASAEPVFRVVTPCKAAGERELSVVHWFYHHSLLDGRSLDILLRQVDALLDNPSLPVEVGDSIFDVVRGLEDYHGPREAAAKAFWASREVRGGARGHPLLRILGSRPSSRVRMKTIDVFYPEDVKAFSSRTGFTFEILVRAALALVLSKFQSTRTVSLMSVSSRRSLPIKGIEHAVGCIATSMILTMDVNENDAAQDLLAQVFEKVLELEDMSYSDPSDGFSLGGLVVVSSDLQPHRPWYAAGHQTEVMAPKETLPTLYVSPTGRVRFSYNSEWRSPSEMRVMTDLFKGALVSLASGTLRVGECLRSMLPNSQKTRILRWGNCFSAQTGLESIDDDITSLFQKQVLDRGVEAALQLGDQEISYDGVANMVRAVGQRLAELLEPRSVVLIHADASVYWVVAMFAVLWADCILSPQGVDLPHQLRSHHYAVAEAQAFLVPQQDTDVLAPDGCRLELCVETILREAEERRQSGHHHHRHPEPPATRRQPKPLAAAYICFSSGSTGQPKAIQCTHSGAVSVLRDPVARLHVGPGHRVAQTLAPAFDAALLEVFSALCYGGTLILKSPAEPFGHLRAADSLLTTPSLAAELNPDDYPNLKYVYFGAEVLPQHTADRWSAGKASAYNIYGPTECHMACSAQRLRPGQAVTIGTPFSSARIYILDGQGALLPPLVAGEIHVAGVQVARGYIGLDQETRHRFIPDVIWPTDDGRMYRTGDWGYWTLDGQVAFISRTDRQVKLFGFRIDLNDVQARLEKAISPNVRVAVVVVGDALACAISPMSNGHNLSEDQVRAAAETVLQPQSVPKRIRLLEAMPVSPFGKIDYRAVTKLLE</sequence>
<dbReference type="SUPFAM" id="SSF52777">
    <property type="entry name" value="CoA-dependent acyltransferases"/>
    <property type="match status" value="2"/>
</dbReference>
<evidence type="ECO:0000256" key="4">
    <source>
        <dbReference type="ARBA" id="ARBA00029454"/>
    </source>
</evidence>
<evidence type="ECO:0000259" key="7">
    <source>
        <dbReference type="Pfam" id="PF00550"/>
    </source>
</evidence>
<dbReference type="PANTHER" id="PTHR45527">
    <property type="entry name" value="NONRIBOSOMAL PEPTIDE SYNTHETASE"/>
    <property type="match status" value="1"/>
</dbReference>
<dbReference type="Gene3D" id="3.30.300.30">
    <property type="match status" value="1"/>
</dbReference>
<feature type="compositionally biased region" description="Polar residues" evidence="5">
    <location>
        <begin position="175"/>
        <end position="192"/>
    </location>
</feature>
<dbReference type="GO" id="GO:0016874">
    <property type="term" value="F:ligase activity"/>
    <property type="evidence" value="ECO:0007669"/>
    <property type="project" value="UniProtKB-KW"/>
</dbReference>
<dbReference type="PROSITE" id="PS00455">
    <property type="entry name" value="AMP_BINDING"/>
    <property type="match status" value="1"/>
</dbReference>
<dbReference type="Pfam" id="PF00550">
    <property type="entry name" value="PP-binding"/>
    <property type="match status" value="1"/>
</dbReference>
<name>A0A7S9KK60_EPIFF</name>
<dbReference type="InterPro" id="IPR020845">
    <property type="entry name" value="AMP-binding_CS"/>
</dbReference>
<dbReference type="InterPro" id="IPR045851">
    <property type="entry name" value="AMP-bd_C_sf"/>
</dbReference>
<feature type="domain" description="AMP-dependent synthetase/ligase" evidence="6">
    <location>
        <begin position="655"/>
        <end position="996"/>
    </location>
</feature>
<dbReference type="GO" id="GO:0031177">
    <property type="term" value="F:phosphopantetheine binding"/>
    <property type="evidence" value="ECO:0007669"/>
    <property type="project" value="TreeGrafter"/>
</dbReference>
<keyword evidence="10" id="KW-1185">Reference proteome</keyword>
<dbReference type="InterPro" id="IPR009081">
    <property type="entry name" value="PP-bd_ACP"/>
</dbReference>
<evidence type="ECO:0000256" key="3">
    <source>
        <dbReference type="ARBA" id="ARBA00022598"/>
    </source>
</evidence>
<evidence type="ECO:0000256" key="5">
    <source>
        <dbReference type="SAM" id="MobiDB-lite"/>
    </source>
</evidence>
<dbReference type="GO" id="GO:0043041">
    <property type="term" value="P:amino acid activation for nonribosomal peptide biosynthetic process"/>
    <property type="evidence" value="ECO:0007669"/>
    <property type="project" value="TreeGrafter"/>
</dbReference>
<dbReference type="GO" id="GO:0044550">
    <property type="term" value="P:secondary metabolite biosynthetic process"/>
    <property type="evidence" value="ECO:0007669"/>
    <property type="project" value="TreeGrafter"/>
</dbReference>
<feature type="domain" description="Carrier" evidence="7">
    <location>
        <begin position="101"/>
        <end position="165"/>
    </location>
</feature>
<dbReference type="Pfam" id="PF00501">
    <property type="entry name" value="AMP-binding"/>
    <property type="match status" value="1"/>
</dbReference>
<dbReference type="InterPro" id="IPR000873">
    <property type="entry name" value="AMP-dep_synth/lig_dom"/>
</dbReference>
<comment type="similarity">
    <text evidence="4">Belongs to the NRP synthetase family.</text>
</comment>